<evidence type="ECO:0000313" key="2">
    <source>
        <dbReference type="Proteomes" id="UP000198862"/>
    </source>
</evidence>
<dbReference type="RefSeq" id="WP_091986350.1">
    <property type="nucleotide sequence ID" value="NZ_FOLO01000027.1"/>
</dbReference>
<gene>
    <name evidence="1" type="ORF">SAMN02745724_03170</name>
</gene>
<reference evidence="1 2" key="1">
    <citation type="submission" date="2016-10" db="EMBL/GenBank/DDBJ databases">
        <authorList>
            <person name="de Groot N.N."/>
        </authorList>
    </citation>
    <scope>NUCLEOTIDE SEQUENCE [LARGE SCALE GENOMIC DNA]</scope>
    <source>
        <strain evidence="1 2">DSM 6059</strain>
    </source>
</reference>
<dbReference type="Proteomes" id="UP000198862">
    <property type="component" value="Unassembled WGS sequence"/>
</dbReference>
<proteinExistence type="predicted"/>
<sequence length="63" mass="7175">MDFKNKSYALFLSFLLNAITGSIVREGLVLNINRNDLLDRLEDSDSNLINYDTFPEFTACNKA</sequence>
<accession>A0A1I1NSL4</accession>
<keyword evidence="2" id="KW-1185">Reference proteome</keyword>
<name>A0A1I1NSL4_9GAMM</name>
<evidence type="ECO:0000313" key="1">
    <source>
        <dbReference type="EMBL" id="SFD00609.1"/>
    </source>
</evidence>
<dbReference type="EMBL" id="FOLO01000027">
    <property type="protein sequence ID" value="SFD00609.1"/>
    <property type="molecule type" value="Genomic_DNA"/>
</dbReference>
<dbReference type="AlphaFoldDB" id="A0A1I1NSL4"/>
<protein>
    <submittedName>
        <fullName evidence="1">Uncharacterized protein</fullName>
    </submittedName>
</protein>
<organism evidence="1 2">
    <name type="scientific">Pseudoalteromonas denitrificans DSM 6059</name>
    <dbReference type="NCBI Taxonomy" id="1123010"/>
    <lineage>
        <taxon>Bacteria</taxon>
        <taxon>Pseudomonadati</taxon>
        <taxon>Pseudomonadota</taxon>
        <taxon>Gammaproteobacteria</taxon>
        <taxon>Alteromonadales</taxon>
        <taxon>Pseudoalteromonadaceae</taxon>
        <taxon>Pseudoalteromonas</taxon>
    </lineage>
</organism>